<sequence>MHEKGKGYASPTGNQVEAIKLQTFQLMGADGGQIQCNLQQALSSFKSKQMSSLSSGQAMVAIQQFLSPANASSAQAIRSSVPVNQAASQVRQFRAGYLSIPRPELQCVQECLLCLQGQKRQKGPTSCLEKVGPDLMCVVVLYSSVWPYSSS</sequence>
<dbReference type="Proteomes" id="UP000887574">
    <property type="component" value="Unplaced"/>
</dbReference>
<proteinExistence type="predicted"/>
<dbReference type="WBParaSite" id="jg21424">
    <property type="protein sequence ID" value="jg21424"/>
    <property type="gene ID" value="jg21424"/>
</dbReference>
<dbReference type="AlphaFoldDB" id="A0A915DM23"/>
<accession>A0A915DM23</accession>
<reference evidence="2" key="1">
    <citation type="submission" date="2022-11" db="UniProtKB">
        <authorList>
            <consortium name="WormBaseParasite"/>
        </authorList>
    </citation>
    <scope>IDENTIFICATION</scope>
</reference>
<evidence type="ECO:0000313" key="2">
    <source>
        <dbReference type="WBParaSite" id="jg21424"/>
    </source>
</evidence>
<evidence type="ECO:0000313" key="1">
    <source>
        <dbReference type="Proteomes" id="UP000887574"/>
    </source>
</evidence>
<protein>
    <submittedName>
        <fullName evidence="2">Uncharacterized protein</fullName>
    </submittedName>
</protein>
<name>A0A915DM23_9BILA</name>
<keyword evidence="1" id="KW-1185">Reference proteome</keyword>
<organism evidence="1 2">
    <name type="scientific">Ditylenchus dipsaci</name>
    <dbReference type="NCBI Taxonomy" id="166011"/>
    <lineage>
        <taxon>Eukaryota</taxon>
        <taxon>Metazoa</taxon>
        <taxon>Ecdysozoa</taxon>
        <taxon>Nematoda</taxon>
        <taxon>Chromadorea</taxon>
        <taxon>Rhabditida</taxon>
        <taxon>Tylenchina</taxon>
        <taxon>Tylenchomorpha</taxon>
        <taxon>Sphaerularioidea</taxon>
        <taxon>Anguinidae</taxon>
        <taxon>Anguininae</taxon>
        <taxon>Ditylenchus</taxon>
    </lineage>
</organism>